<reference evidence="2" key="2">
    <citation type="submission" date="2025-09" db="UniProtKB">
        <authorList>
            <consortium name="Ensembl"/>
        </authorList>
    </citation>
    <scope>IDENTIFICATION</scope>
</reference>
<name>A0A8C9L5I5_SERCA</name>
<protein>
    <submittedName>
        <fullName evidence="2">Uncharacterized protein</fullName>
    </submittedName>
</protein>
<dbReference type="Proteomes" id="UP000694409">
    <property type="component" value="Unassembled WGS sequence"/>
</dbReference>
<feature type="region of interest" description="Disordered" evidence="1">
    <location>
        <begin position="71"/>
        <end position="112"/>
    </location>
</feature>
<evidence type="ECO:0000313" key="3">
    <source>
        <dbReference type="Proteomes" id="UP000694409"/>
    </source>
</evidence>
<dbReference type="AlphaFoldDB" id="A0A8C9L5I5"/>
<dbReference type="Ensembl" id="ENSSCAT00000001041.1">
    <property type="protein sequence ID" value="ENSSCAP00000000918.1"/>
    <property type="gene ID" value="ENSSCAG00000000766.1"/>
</dbReference>
<sequence>MRVISIHTHSGLPAANGIICRDSKTWRFSYSKSFPSAEAPHWAGLDLHYHHWCKKPTGIEVKSLQLILSRQFPHKPGPKPEPPSHPCTPAAGPTLPPEPWPSAKQTPSEVKPERYHTCSHQEKLLSSFHPCHSWCSGPEGWAEFPSRNHTWPTGLHRNGLQRGVVRKTVHYPIFFPFQLHLAEKRGGRKRYFLNHQKNERGTKYSAWKCKSSCPLLKYAELASPQLMSSKGHRSSLKILLLRGFSPF</sequence>
<evidence type="ECO:0000313" key="2">
    <source>
        <dbReference type="Ensembl" id="ENSSCAP00000000918.1"/>
    </source>
</evidence>
<reference evidence="2" key="1">
    <citation type="submission" date="2025-08" db="UniProtKB">
        <authorList>
            <consortium name="Ensembl"/>
        </authorList>
    </citation>
    <scope>IDENTIFICATION</scope>
</reference>
<accession>A0A8C9L5I5</accession>
<proteinExistence type="predicted"/>
<organism evidence="2 3">
    <name type="scientific">Serinus canaria</name>
    <name type="common">Island canary</name>
    <name type="synonym">Fringilla canaria</name>
    <dbReference type="NCBI Taxonomy" id="9135"/>
    <lineage>
        <taxon>Eukaryota</taxon>
        <taxon>Metazoa</taxon>
        <taxon>Chordata</taxon>
        <taxon>Craniata</taxon>
        <taxon>Vertebrata</taxon>
        <taxon>Euteleostomi</taxon>
        <taxon>Archelosauria</taxon>
        <taxon>Archosauria</taxon>
        <taxon>Dinosauria</taxon>
        <taxon>Saurischia</taxon>
        <taxon>Theropoda</taxon>
        <taxon>Coelurosauria</taxon>
        <taxon>Aves</taxon>
        <taxon>Neognathae</taxon>
        <taxon>Neoaves</taxon>
        <taxon>Telluraves</taxon>
        <taxon>Australaves</taxon>
        <taxon>Passeriformes</taxon>
        <taxon>Passeroidea</taxon>
        <taxon>Fringillidae</taxon>
        <taxon>Carduelinae</taxon>
        <taxon>Serinus</taxon>
    </lineage>
</organism>
<evidence type="ECO:0000256" key="1">
    <source>
        <dbReference type="SAM" id="MobiDB-lite"/>
    </source>
</evidence>
<keyword evidence="3" id="KW-1185">Reference proteome</keyword>